<evidence type="ECO:0000313" key="1">
    <source>
        <dbReference type="EMBL" id="KKK76528.1"/>
    </source>
</evidence>
<sequence>MLANATIPSPEDNRDWIAESIFPAKNELNLPKTLDLRSKMKTPRNQKSRGTCAAFTG</sequence>
<feature type="non-terminal residue" evidence="1">
    <location>
        <position position="57"/>
    </location>
</feature>
<reference evidence="1" key="1">
    <citation type="journal article" date="2015" name="Nature">
        <title>Complex archaea that bridge the gap between prokaryotes and eukaryotes.</title>
        <authorList>
            <person name="Spang A."/>
            <person name="Saw J.H."/>
            <person name="Jorgensen S.L."/>
            <person name="Zaremba-Niedzwiedzka K."/>
            <person name="Martijn J."/>
            <person name="Lind A.E."/>
            <person name="van Eijk R."/>
            <person name="Schleper C."/>
            <person name="Guy L."/>
            <person name="Ettema T.J."/>
        </authorList>
    </citation>
    <scope>NUCLEOTIDE SEQUENCE</scope>
</reference>
<dbReference type="EMBL" id="LAZR01055364">
    <property type="protein sequence ID" value="KKK76528.1"/>
    <property type="molecule type" value="Genomic_DNA"/>
</dbReference>
<gene>
    <name evidence="1" type="ORF">LCGC14_2862730</name>
</gene>
<protein>
    <recommendedName>
        <fullName evidence="2">Peptidase C1A papain C-terminal domain-containing protein</fullName>
    </recommendedName>
</protein>
<proteinExistence type="predicted"/>
<dbReference type="AlphaFoldDB" id="A0A0F8Y5G3"/>
<organism evidence="1">
    <name type="scientific">marine sediment metagenome</name>
    <dbReference type="NCBI Taxonomy" id="412755"/>
    <lineage>
        <taxon>unclassified sequences</taxon>
        <taxon>metagenomes</taxon>
        <taxon>ecological metagenomes</taxon>
    </lineage>
</organism>
<dbReference type="Gene3D" id="3.90.70.10">
    <property type="entry name" value="Cysteine proteinases"/>
    <property type="match status" value="1"/>
</dbReference>
<accession>A0A0F8Y5G3</accession>
<name>A0A0F8Y5G3_9ZZZZ</name>
<comment type="caution">
    <text evidence="1">The sequence shown here is derived from an EMBL/GenBank/DDBJ whole genome shotgun (WGS) entry which is preliminary data.</text>
</comment>
<evidence type="ECO:0008006" key="2">
    <source>
        <dbReference type="Google" id="ProtNLM"/>
    </source>
</evidence>